<dbReference type="FunFam" id="3.15.10.30:FF:000001">
    <property type="entry name" value="Takeout-like protein 1"/>
    <property type="match status" value="1"/>
</dbReference>
<accession>A0A9P0B0Q8</accession>
<keyword evidence="6" id="KW-1185">Reference proteome</keyword>
<dbReference type="InterPro" id="IPR038606">
    <property type="entry name" value="To_sf"/>
</dbReference>
<evidence type="ECO:0000313" key="6">
    <source>
        <dbReference type="Proteomes" id="UP001154078"/>
    </source>
</evidence>
<reference evidence="5" key="1">
    <citation type="submission" date="2021-12" db="EMBL/GenBank/DDBJ databases">
        <authorList>
            <person name="King R."/>
        </authorList>
    </citation>
    <scope>NUCLEOTIDE SEQUENCE</scope>
</reference>
<dbReference type="GO" id="GO:0005615">
    <property type="term" value="C:extracellular space"/>
    <property type="evidence" value="ECO:0007669"/>
    <property type="project" value="TreeGrafter"/>
</dbReference>
<evidence type="ECO:0000256" key="4">
    <source>
        <dbReference type="SAM" id="SignalP"/>
    </source>
</evidence>
<dbReference type="OrthoDB" id="8190514at2759"/>
<comment type="similarity">
    <text evidence="3">Belongs to the TO family.</text>
</comment>
<dbReference type="GO" id="GO:0007623">
    <property type="term" value="P:circadian rhythm"/>
    <property type="evidence" value="ECO:0007669"/>
    <property type="project" value="UniProtKB-ARBA"/>
</dbReference>
<name>A0A9P0B0Q8_BRAAE</name>
<evidence type="ECO:0000256" key="3">
    <source>
        <dbReference type="ARBA" id="ARBA00060902"/>
    </source>
</evidence>
<gene>
    <name evidence="5" type="ORF">MELIAE_LOCUS5120</name>
</gene>
<sequence>MVFLKVSCFFAAINLVVAEYPFQACKKGDYKCMTDQGKKTLNSILKGDKAYNIPDLTPLLLQNVDLDGSNIKLKLKNLKIFGIENLEIREIKLDTDKKSGTVNIFIPNFKMVGDYEMNGKILILNLNGKGATNITLVDGTGKWDFTYETYKKDGEEFAKIKDSKYERGLKRATMYFENLFQGNPELTKSTNEVLNSEWQTVVDTFGDGFVEIIKTILELVLGNYMKAIPINKFVINS</sequence>
<feature type="signal peptide" evidence="4">
    <location>
        <begin position="1"/>
        <end position="18"/>
    </location>
</feature>
<keyword evidence="1 4" id="KW-0732">Signal</keyword>
<keyword evidence="2" id="KW-0090">Biological rhythms</keyword>
<dbReference type="PANTHER" id="PTHR11008">
    <property type="entry name" value="PROTEIN TAKEOUT-LIKE PROTEIN"/>
    <property type="match status" value="1"/>
</dbReference>
<dbReference type="Gene3D" id="3.15.10.30">
    <property type="entry name" value="Haemolymph juvenile hormone binding protein"/>
    <property type="match status" value="1"/>
</dbReference>
<dbReference type="Pfam" id="PF06585">
    <property type="entry name" value="JHBP"/>
    <property type="match status" value="1"/>
</dbReference>
<evidence type="ECO:0000313" key="5">
    <source>
        <dbReference type="EMBL" id="CAH0553012.1"/>
    </source>
</evidence>
<dbReference type="InterPro" id="IPR010562">
    <property type="entry name" value="Haemolymph_juvenile_hormone-bd"/>
</dbReference>
<dbReference type="PANTHER" id="PTHR11008:SF32">
    <property type="entry name" value="CIRCADIAN CLOCK-CONTROLLED PROTEIN DAYWAKE-RELATED"/>
    <property type="match status" value="1"/>
</dbReference>
<evidence type="ECO:0000256" key="1">
    <source>
        <dbReference type="ARBA" id="ARBA00022729"/>
    </source>
</evidence>
<protein>
    <submittedName>
        <fullName evidence="5">Uncharacterized protein</fullName>
    </submittedName>
</protein>
<dbReference type="Proteomes" id="UP001154078">
    <property type="component" value="Chromosome 3"/>
</dbReference>
<proteinExistence type="inferred from homology"/>
<evidence type="ECO:0000256" key="2">
    <source>
        <dbReference type="ARBA" id="ARBA00023108"/>
    </source>
</evidence>
<dbReference type="AlphaFoldDB" id="A0A9P0B0Q8"/>
<organism evidence="5 6">
    <name type="scientific">Brassicogethes aeneus</name>
    <name type="common">Rape pollen beetle</name>
    <name type="synonym">Meligethes aeneus</name>
    <dbReference type="NCBI Taxonomy" id="1431903"/>
    <lineage>
        <taxon>Eukaryota</taxon>
        <taxon>Metazoa</taxon>
        <taxon>Ecdysozoa</taxon>
        <taxon>Arthropoda</taxon>
        <taxon>Hexapoda</taxon>
        <taxon>Insecta</taxon>
        <taxon>Pterygota</taxon>
        <taxon>Neoptera</taxon>
        <taxon>Endopterygota</taxon>
        <taxon>Coleoptera</taxon>
        <taxon>Polyphaga</taxon>
        <taxon>Cucujiformia</taxon>
        <taxon>Nitidulidae</taxon>
        <taxon>Meligethinae</taxon>
        <taxon>Brassicogethes</taxon>
    </lineage>
</organism>
<feature type="chain" id="PRO_5040365912" evidence="4">
    <location>
        <begin position="19"/>
        <end position="237"/>
    </location>
</feature>
<dbReference type="EMBL" id="OV121134">
    <property type="protein sequence ID" value="CAH0553012.1"/>
    <property type="molecule type" value="Genomic_DNA"/>
</dbReference>
<dbReference type="SMART" id="SM00700">
    <property type="entry name" value="JHBP"/>
    <property type="match status" value="1"/>
</dbReference>